<dbReference type="KEGG" id="zmk:HG535_0G01600"/>
<dbReference type="InterPro" id="IPR013922">
    <property type="entry name" value="Cyclin_PHO80-like"/>
</dbReference>
<dbReference type="GO" id="GO:0019901">
    <property type="term" value="F:protein kinase binding"/>
    <property type="evidence" value="ECO:0007669"/>
    <property type="project" value="InterPro"/>
</dbReference>
<feature type="compositionally biased region" description="Polar residues" evidence="2">
    <location>
        <begin position="294"/>
        <end position="312"/>
    </location>
</feature>
<sequence>MSDYEALLHFNRRQVSSEMIQYLASNTACIIQIKPSRSLIDVALPAPSLPQFIKNLVSHSNVQTSTLMATTVYLSKLRSIIPGNVYGIETTRHRIFLGCLILAAKTLNDSSPLNKHWASYTGGLLHIREVNTIERELLEYFDWNVTITTEELITCLSPFIQPIKEQFLQHKQQNLLLFNAPLQGQLKEYVNGPKTYMSDAHSRSSSNYSLPSLASTATLSTIDSRRSKLSQYKIHSINESDESPEVSGRNPYRSPLSDKENINQHFAPKKTNSDSRSTKKTRPLILTRKESKYPTGTHTTSIKKSNWQSLFT</sequence>
<dbReference type="InterPro" id="IPR036915">
    <property type="entry name" value="Cyclin-like_sf"/>
</dbReference>
<evidence type="ECO:0000259" key="3">
    <source>
        <dbReference type="SMART" id="SM00385"/>
    </source>
</evidence>
<dbReference type="PANTHER" id="PTHR15615:SF10">
    <property type="entry name" value="PHO85 CYCLIN-2-RELATED"/>
    <property type="match status" value="1"/>
</dbReference>
<comment type="similarity">
    <text evidence="1">Belongs to the cyclin family.</text>
</comment>
<dbReference type="EMBL" id="CP058610">
    <property type="protein sequence ID" value="QLG74276.1"/>
    <property type="molecule type" value="Genomic_DNA"/>
</dbReference>
<name>A0A7H9B7E0_ZYGMR</name>
<evidence type="ECO:0000256" key="2">
    <source>
        <dbReference type="SAM" id="MobiDB-lite"/>
    </source>
</evidence>
<dbReference type="PANTHER" id="PTHR15615">
    <property type="match status" value="1"/>
</dbReference>
<dbReference type="RefSeq" id="XP_037146001.1">
    <property type="nucleotide sequence ID" value="XM_037290106.1"/>
</dbReference>
<dbReference type="AlphaFoldDB" id="A0A7H9B7E0"/>
<accession>A0A7H9B7E0</accession>
<keyword evidence="1" id="KW-0195">Cyclin</keyword>
<dbReference type="PIRSF" id="PIRSF016511">
    <property type="entry name" value="Cyclin_Pcl"/>
    <property type="match status" value="1"/>
</dbReference>
<dbReference type="GO" id="GO:0000307">
    <property type="term" value="C:cyclin-dependent protein kinase holoenzyme complex"/>
    <property type="evidence" value="ECO:0007669"/>
    <property type="project" value="TreeGrafter"/>
</dbReference>
<dbReference type="GeneID" id="59238059"/>
<dbReference type="SUPFAM" id="SSF47954">
    <property type="entry name" value="Cyclin-like"/>
    <property type="match status" value="1"/>
</dbReference>
<evidence type="ECO:0000313" key="4">
    <source>
        <dbReference type="EMBL" id="QLG74276.1"/>
    </source>
</evidence>
<feature type="domain" description="Cyclin-like" evidence="3">
    <location>
        <begin position="51"/>
        <end position="139"/>
    </location>
</feature>
<dbReference type="Pfam" id="PF00134">
    <property type="entry name" value="Cyclin_N"/>
    <property type="match status" value="1"/>
</dbReference>
<feature type="region of interest" description="Disordered" evidence="2">
    <location>
        <begin position="235"/>
        <end position="312"/>
    </location>
</feature>
<dbReference type="InterPro" id="IPR012104">
    <property type="entry name" value="PHO85_cyclin_1/2/9"/>
</dbReference>
<protein>
    <recommendedName>
        <fullName evidence="3">Cyclin-like domain-containing protein</fullName>
    </recommendedName>
</protein>
<dbReference type="CDD" id="cd20557">
    <property type="entry name" value="CYCLIN_ScPCL1-like"/>
    <property type="match status" value="1"/>
</dbReference>
<evidence type="ECO:0000313" key="5">
    <source>
        <dbReference type="Proteomes" id="UP000509704"/>
    </source>
</evidence>
<dbReference type="GO" id="GO:0051726">
    <property type="term" value="P:regulation of cell cycle"/>
    <property type="evidence" value="ECO:0007669"/>
    <property type="project" value="InterPro"/>
</dbReference>
<dbReference type="InterPro" id="IPR013763">
    <property type="entry name" value="Cyclin-like_dom"/>
</dbReference>
<keyword evidence="5" id="KW-1185">Reference proteome</keyword>
<dbReference type="Gene3D" id="1.10.472.10">
    <property type="entry name" value="Cyclin-like"/>
    <property type="match status" value="1"/>
</dbReference>
<evidence type="ECO:0000256" key="1">
    <source>
        <dbReference type="RuleBase" id="RU000383"/>
    </source>
</evidence>
<dbReference type="OrthoDB" id="10250320at2759"/>
<organism evidence="4 5">
    <name type="scientific">Zygotorulaspora mrakii</name>
    <name type="common">Zygosaccharomyces mrakii</name>
    <dbReference type="NCBI Taxonomy" id="42260"/>
    <lineage>
        <taxon>Eukaryota</taxon>
        <taxon>Fungi</taxon>
        <taxon>Dikarya</taxon>
        <taxon>Ascomycota</taxon>
        <taxon>Saccharomycotina</taxon>
        <taxon>Saccharomycetes</taxon>
        <taxon>Saccharomycetales</taxon>
        <taxon>Saccharomycetaceae</taxon>
        <taxon>Zygotorulaspora</taxon>
    </lineage>
</organism>
<reference evidence="4 5" key="1">
    <citation type="submission" date="2020-07" db="EMBL/GenBank/DDBJ databases">
        <title>The yeast mating-type switching endonuclease HO is a domesticated member of an unorthodox homing genetic element family.</title>
        <authorList>
            <person name="Coughlan A.Y."/>
            <person name="Lombardi L."/>
            <person name="Braun-Galleani S."/>
            <person name="Martos A.R."/>
            <person name="Galeote V."/>
            <person name="Bigey F."/>
            <person name="Dequin S."/>
            <person name="Byrne K.P."/>
            <person name="Wolfe K.H."/>
        </authorList>
    </citation>
    <scope>NUCLEOTIDE SEQUENCE [LARGE SCALE GENOMIC DNA]</scope>
    <source>
        <strain evidence="4 5">NRRL Y-6702</strain>
    </source>
</reference>
<dbReference type="SMART" id="SM00385">
    <property type="entry name" value="CYCLIN"/>
    <property type="match status" value="1"/>
</dbReference>
<proteinExistence type="inferred from homology"/>
<dbReference type="Proteomes" id="UP000509704">
    <property type="component" value="Chromosome 7"/>
</dbReference>
<dbReference type="GO" id="GO:0005634">
    <property type="term" value="C:nucleus"/>
    <property type="evidence" value="ECO:0007669"/>
    <property type="project" value="TreeGrafter"/>
</dbReference>
<gene>
    <name evidence="4" type="ORF">HG535_0G01600</name>
</gene>
<dbReference type="GO" id="GO:0016538">
    <property type="term" value="F:cyclin-dependent protein serine/threonine kinase regulator activity"/>
    <property type="evidence" value="ECO:0007669"/>
    <property type="project" value="TreeGrafter"/>
</dbReference>
<dbReference type="InterPro" id="IPR006671">
    <property type="entry name" value="Cyclin_N"/>
</dbReference>